<name>A0ABS0WS24_9FLAO</name>
<evidence type="ECO:0008006" key="3">
    <source>
        <dbReference type="Google" id="ProtNLM"/>
    </source>
</evidence>
<organism evidence="1 2">
    <name type="scientific">Aureibaculum flavum</name>
    <dbReference type="NCBI Taxonomy" id="2795986"/>
    <lineage>
        <taxon>Bacteria</taxon>
        <taxon>Pseudomonadati</taxon>
        <taxon>Bacteroidota</taxon>
        <taxon>Flavobacteriia</taxon>
        <taxon>Flavobacteriales</taxon>
        <taxon>Flavobacteriaceae</taxon>
        <taxon>Aureibaculum</taxon>
    </lineage>
</organism>
<protein>
    <recommendedName>
        <fullName evidence="3">YARHG domain-containing protein</fullName>
    </recommendedName>
</protein>
<evidence type="ECO:0000313" key="2">
    <source>
        <dbReference type="Proteomes" id="UP000623301"/>
    </source>
</evidence>
<comment type="caution">
    <text evidence="1">The sequence shown here is derived from an EMBL/GenBank/DDBJ whole genome shotgun (WGS) entry which is preliminary data.</text>
</comment>
<reference evidence="1 2" key="1">
    <citation type="submission" date="2020-12" db="EMBL/GenBank/DDBJ databases">
        <title>Aureibaculum luteum sp. nov. and Aureibaculum flavum sp. nov., novel members of the family Flavobacteriaceae isolated from Antarctic intertidal sediments.</title>
        <authorList>
            <person name="He X."/>
            <person name="Zhang X."/>
        </authorList>
    </citation>
    <scope>NUCLEOTIDE SEQUENCE [LARGE SCALE GENOMIC DNA]</scope>
    <source>
        <strain evidence="1 2">A20</strain>
    </source>
</reference>
<evidence type="ECO:0000313" key="1">
    <source>
        <dbReference type="EMBL" id="MBJ2174726.1"/>
    </source>
</evidence>
<dbReference type="Proteomes" id="UP000623301">
    <property type="component" value="Unassembled WGS sequence"/>
</dbReference>
<sequence>MIIKHTPIFSLLLLVVFIAGTKEKRYLKTSALEQNEIVAQLQKIDTIEVNIDSIIDISGEYELIKGRSSMIDSDDYVIYKGAMVIEKLSETDFGFYYANKIKELTPTGHFGIIRNFKNEFHTLRICNEKEVEGYSNENFVKGVYLNNQILIEKKGDLLTFIHYGSNFRSYALYKKKKPEADFYISVLKTLKKNKQFYDKFLLEYKEAVNYDKSKLEIEFVFKRGLWMSKHKHNVVDGILSYTHTYSKPAENEGFVKQDSIFNNALINYKK</sequence>
<dbReference type="EMBL" id="JAEHFJ010000004">
    <property type="protein sequence ID" value="MBJ2174726.1"/>
    <property type="molecule type" value="Genomic_DNA"/>
</dbReference>
<keyword evidence="2" id="KW-1185">Reference proteome</keyword>
<dbReference type="RefSeq" id="WP_198841445.1">
    <property type="nucleotide sequence ID" value="NZ_JAEHFJ010000004.1"/>
</dbReference>
<accession>A0ABS0WS24</accession>
<proteinExistence type="predicted"/>
<gene>
    <name evidence="1" type="ORF">JBL43_10795</name>
</gene>